<evidence type="ECO:0008006" key="5">
    <source>
        <dbReference type="Google" id="ProtNLM"/>
    </source>
</evidence>
<feature type="compositionally biased region" description="Polar residues" evidence="1">
    <location>
        <begin position="186"/>
        <end position="195"/>
    </location>
</feature>
<reference evidence="3 4" key="1">
    <citation type="journal article" date="2020" name="G3 (Bethesda)">
        <title>Improved Reference Genome for Cyclotella cryptica CCMP332, a Model for Cell Wall Morphogenesis, Salinity Adaptation, and Lipid Production in Diatoms (Bacillariophyta).</title>
        <authorList>
            <person name="Roberts W.R."/>
            <person name="Downey K.M."/>
            <person name="Ruck E.C."/>
            <person name="Traller J.C."/>
            <person name="Alverson A.J."/>
        </authorList>
    </citation>
    <scope>NUCLEOTIDE SEQUENCE [LARGE SCALE GENOMIC DNA]</scope>
    <source>
        <strain evidence="3 4">CCMP332</strain>
    </source>
</reference>
<protein>
    <recommendedName>
        <fullName evidence="5">PDZ domain-containing protein</fullName>
    </recommendedName>
</protein>
<feature type="region of interest" description="Disordered" evidence="1">
    <location>
        <begin position="362"/>
        <end position="437"/>
    </location>
</feature>
<dbReference type="Proteomes" id="UP001516023">
    <property type="component" value="Unassembled WGS sequence"/>
</dbReference>
<sequence length="786" mass="86377">MSQVVAVKPTTNVGPPPIHRCGSASSSAASSVSDSYEISTERDMNARQGDGPSPCIAPILNKPNLVRSSFSPSPLKLTTSTTVVGPQPILLKFLLHANTTTAPINLGIEINLSIPIISYVHPTSPLLRHLHVGDILLELDGVRSTELDYRELHRWFHGRPLSSSSSSNRDGTFDERTLLFLPGRNSPYNPENLQSARFMDRQNSRGEMTTTGGKRRSTPDGPETIERNRTNDPTPVTAGPKYVDVLPLQKRPSSSSHDSTRQVFSRKSSHDSCHSMDDGENGTQEKVHMIKEESHCPLVLEKNAPDTDQAIRNIHCNESIQSGCTLYLDEEESIHHDEQTSSVCTPTRRICPRCHHDYDTNMEKKEMEEPISPSTTATTFSKSSEDGDDVVSVGGNGQDSDGSQDSGGGSSSESGNLDGGMGLPMTPDLESSSDATSNRILYPSSPLIMFVGPLTNSSLSSGNGVSDDDEVGGNSHKDSLLEQPCQGEDNDFGQGRMHTLIHDVEMATENVLLAKDSGDHYVETIAEVPLGSGPDEQSQCRPEQDLNDNEQEQTPLDQTQSKENSRQDLYGIVDALHPNNSLEDAPIIVVNNNDGTLANDLIDHVSKDVKHQEQIAPNPAKSDCEEEENWEKIFQQQRNRPSPNFDVIYVKLGFAGNCEEDISTIYGGKYNPSLHSTNNARMEDHLIGYMEEGQCHPNKLPIYDYNTLSQLTLGMSNAAVSSEQIDRETQARKLQLEEQDYLMKKARLIRLKRQHRVIEGIFAVLIVVAVGVLISILLVALRGKNQ</sequence>
<feature type="compositionally biased region" description="Low complexity" evidence="1">
    <location>
        <begin position="390"/>
        <end position="404"/>
    </location>
</feature>
<feature type="region of interest" description="Disordered" evidence="1">
    <location>
        <begin position="178"/>
        <end position="281"/>
    </location>
</feature>
<feature type="compositionally biased region" description="Polar residues" evidence="1">
    <location>
        <begin position="372"/>
        <end position="382"/>
    </location>
</feature>
<keyword evidence="2" id="KW-0812">Transmembrane</keyword>
<feature type="transmembrane region" description="Helical" evidence="2">
    <location>
        <begin position="760"/>
        <end position="781"/>
    </location>
</feature>
<evidence type="ECO:0000313" key="4">
    <source>
        <dbReference type="Proteomes" id="UP001516023"/>
    </source>
</evidence>
<keyword evidence="2" id="KW-0472">Membrane</keyword>
<organism evidence="3 4">
    <name type="scientific">Cyclotella cryptica</name>
    <dbReference type="NCBI Taxonomy" id="29204"/>
    <lineage>
        <taxon>Eukaryota</taxon>
        <taxon>Sar</taxon>
        <taxon>Stramenopiles</taxon>
        <taxon>Ochrophyta</taxon>
        <taxon>Bacillariophyta</taxon>
        <taxon>Coscinodiscophyceae</taxon>
        <taxon>Thalassiosirophycidae</taxon>
        <taxon>Stephanodiscales</taxon>
        <taxon>Stephanodiscaceae</taxon>
        <taxon>Cyclotella</taxon>
    </lineage>
</organism>
<keyword evidence="4" id="KW-1185">Reference proteome</keyword>
<keyword evidence="2" id="KW-1133">Transmembrane helix</keyword>
<accession>A0ABD3PQQ7</accession>
<gene>
    <name evidence="3" type="ORF">HJC23_013587</name>
</gene>
<feature type="region of interest" description="Disordered" evidence="1">
    <location>
        <begin position="458"/>
        <end position="494"/>
    </location>
</feature>
<feature type="region of interest" description="Disordered" evidence="1">
    <location>
        <begin position="528"/>
        <end position="564"/>
    </location>
</feature>
<dbReference type="EMBL" id="JABMIG020000128">
    <property type="protein sequence ID" value="KAL3790415.1"/>
    <property type="molecule type" value="Genomic_DNA"/>
</dbReference>
<feature type="compositionally biased region" description="Polar residues" evidence="1">
    <location>
        <begin position="1"/>
        <end position="13"/>
    </location>
</feature>
<feature type="compositionally biased region" description="Polar residues" evidence="1">
    <location>
        <begin position="552"/>
        <end position="562"/>
    </location>
</feature>
<evidence type="ECO:0000256" key="1">
    <source>
        <dbReference type="SAM" id="MobiDB-lite"/>
    </source>
</evidence>
<feature type="compositionally biased region" description="Low complexity" evidence="1">
    <location>
        <begin position="23"/>
        <end position="35"/>
    </location>
</feature>
<dbReference type="AlphaFoldDB" id="A0ABD3PQQ7"/>
<evidence type="ECO:0000313" key="3">
    <source>
        <dbReference type="EMBL" id="KAL3790415.1"/>
    </source>
</evidence>
<evidence type="ECO:0000256" key="2">
    <source>
        <dbReference type="SAM" id="Phobius"/>
    </source>
</evidence>
<feature type="region of interest" description="Disordered" evidence="1">
    <location>
        <begin position="1"/>
        <end position="53"/>
    </location>
</feature>
<feature type="compositionally biased region" description="Basic and acidic residues" evidence="1">
    <location>
        <begin position="268"/>
        <end position="281"/>
    </location>
</feature>
<name>A0ABD3PQQ7_9STRA</name>
<feature type="compositionally biased region" description="Polar residues" evidence="1">
    <location>
        <begin position="251"/>
        <end position="266"/>
    </location>
</feature>
<comment type="caution">
    <text evidence="3">The sequence shown here is derived from an EMBL/GenBank/DDBJ whole genome shotgun (WGS) entry which is preliminary data.</text>
</comment>
<proteinExistence type="predicted"/>